<dbReference type="RefSeq" id="WP_303303374.1">
    <property type="nucleotide sequence ID" value="NZ_BAABDA010000004.1"/>
</dbReference>
<accession>A0ABT8WSE0</accession>
<dbReference type="EMBL" id="JAUOEL010000007">
    <property type="protein sequence ID" value="MDO5976112.1"/>
    <property type="molecule type" value="Genomic_DNA"/>
</dbReference>
<reference evidence="1" key="1">
    <citation type="submission" date="2023-07" db="EMBL/GenBank/DDBJ databases">
        <title>Two novel species in the genus Flavivirga.</title>
        <authorList>
            <person name="Kwon K."/>
        </authorList>
    </citation>
    <scope>NUCLEOTIDE SEQUENCE</scope>
    <source>
        <strain evidence="1">KACC 14158</strain>
    </source>
</reference>
<dbReference type="PROSITE" id="PS51257">
    <property type="entry name" value="PROKAR_LIPOPROTEIN"/>
    <property type="match status" value="1"/>
</dbReference>
<protein>
    <submittedName>
        <fullName evidence="1">Uncharacterized protein</fullName>
    </submittedName>
</protein>
<gene>
    <name evidence="1" type="ORF">Q4Q40_18080</name>
</gene>
<dbReference type="Proteomes" id="UP001176806">
    <property type="component" value="Unassembled WGS sequence"/>
</dbReference>
<evidence type="ECO:0000313" key="1">
    <source>
        <dbReference type="EMBL" id="MDO5976112.1"/>
    </source>
</evidence>
<comment type="caution">
    <text evidence="1">The sequence shown here is derived from an EMBL/GenBank/DDBJ whole genome shotgun (WGS) entry which is preliminary data.</text>
</comment>
<sequence>MKKITKNLLLITITITLFSCSNEHEEINDTISDNIPEIQYFNSKTDFEKEMERIEINNSEQLINNEYNILSEVLNEDNIIGIGDYLIKVDLNTESVYSLNKSFLDQYNDLANINLKNSNITQLSIYEDVLGFLDGSNTLLARSACTNIPAPYRYDYQGSNGNNRHIAVSARYRAYGIYFNLGYQCVLSDSGYSRFEEWDITYETTNCASYSSYGENEYGDGEHYGNIYATVYNSSVPLGDFHCFVTFSSSAGSASVTIED</sequence>
<proteinExistence type="predicted"/>
<organism evidence="1 2">
    <name type="scientific">Flavivirga jejuensis</name>
    <dbReference type="NCBI Taxonomy" id="870487"/>
    <lineage>
        <taxon>Bacteria</taxon>
        <taxon>Pseudomonadati</taxon>
        <taxon>Bacteroidota</taxon>
        <taxon>Flavobacteriia</taxon>
        <taxon>Flavobacteriales</taxon>
        <taxon>Flavobacteriaceae</taxon>
        <taxon>Flavivirga</taxon>
    </lineage>
</organism>
<keyword evidence="2" id="KW-1185">Reference proteome</keyword>
<evidence type="ECO:0000313" key="2">
    <source>
        <dbReference type="Proteomes" id="UP001176806"/>
    </source>
</evidence>
<name>A0ABT8WSE0_9FLAO</name>